<dbReference type="InterPro" id="IPR000387">
    <property type="entry name" value="Tyr_Pase_dom"/>
</dbReference>
<feature type="binding site" evidence="6">
    <location>
        <position position="755"/>
    </location>
    <ligand>
        <name>substrate</name>
    </ligand>
</feature>
<evidence type="ECO:0000259" key="9">
    <source>
        <dbReference type="PROSITE" id="PS50055"/>
    </source>
</evidence>
<feature type="region of interest" description="Disordered" evidence="7">
    <location>
        <begin position="55"/>
        <end position="75"/>
    </location>
</feature>
<name>A0AAD3QYE9_LATJO</name>
<keyword evidence="2" id="KW-0597">Phosphoprotein</keyword>
<sequence length="780" mass="86842">MEDNPETPCPEVEEVQMELQSQLSLNRSSASEKVSTKLLEGGDGKNLCTSPELLLQSGGSSVSQTAVGDRRAGKERRRAPVVERIYGALAASPPLLLITESSSGDHELRLFPSRRSGHVPPPLDPQRNLNQQQHHNVDESHTHLHHHHHHHHRQPPAGLDKVMPATLLESRFRQEPGGQRTLNLLARPHHEVQPEHAMVSARHLVTVYLAVDVRRLNVSLLRWFREGVAAALGVPAGHVHINRLNEKKNGIELFVSSDRLGISEPRPAEEVIQSLNVRVLHRHLGHFGITEVSTEKNVLQGEQRDHVWSREGFYAVVLFFTVFVIVITCLMVLYRLKEKVQVSERQLKAPPPDLHLTPTIPPDSAQRSKGTKVVTSGSMVQAELPPAVATPIPQQQPIVACRRLTPPVVPLPSPALVPVVNSNNHTPLTSIAPVTANNELKPCPSPFRMKPAAGLQERRGSNVSLVLDMSALGSVEPLSVAVVTPKESAAREYLLSAGRPLTRQQLRDIINNTHRLHAEFTEIPMNFIDPKELDIPNHGTKNRYKTILPNPHSRVILKSKSCNDLLSSYINANYIRGYLGDEKAFIATQGPMVNTVNDFWQMAWQEESPVIVMITKLKEKNEKCVLYWPEKRGIYGKVEVLVNSIRECEHYTTRSLTLKCGNQTRVLQHYWYTSWPDHKTPDSALPLLQLMADVEADRRTAAAMGPVIVHCSAGIGRTGCFIATTIGCRQMQLEGVVDVLSITCQLRADRGGMIQTGEQYEFVHHALSLYEARLSAETGQ</sequence>
<dbReference type="GO" id="GO:0005829">
    <property type="term" value="C:cytosol"/>
    <property type="evidence" value="ECO:0007669"/>
    <property type="project" value="TreeGrafter"/>
</dbReference>
<comment type="caution">
    <text evidence="11">The sequence shown here is derived from an EMBL/GenBank/DDBJ whole genome shotgun (WGS) entry which is preliminary data.</text>
</comment>
<evidence type="ECO:0000256" key="3">
    <source>
        <dbReference type="ARBA" id="ARBA00022801"/>
    </source>
</evidence>
<feature type="compositionally biased region" description="Acidic residues" evidence="7">
    <location>
        <begin position="1"/>
        <end position="16"/>
    </location>
</feature>
<dbReference type="Gene3D" id="3.90.190.10">
    <property type="entry name" value="Protein tyrosine phosphatase superfamily"/>
    <property type="match status" value="1"/>
</dbReference>
<feature type="domain" description="Tyrosine-protein phosphatase" evidence="9">
    <location>
        <begin position="516"/>
        <end position="770"/>
    </location>
</feature>
<dbReference type="InterPro" id="IPR059011">
    <property type="entry name" value="PTPRR_N"/>
</dbReference>
<feature type="binding site" evidence="6">
    <location>
        <position position="677"/>
    </location>
    <ligand>
        <name>substrate</name>
    </ligand>
</feature>
<dbReference type="PANTHER" id="PTHR46198">
    <property type="entry name" value="PROTEIN-TYROSINE-PHOSPHATASE"/>
    <property type="match status" value="1"/>
</dbReference>
<dbReference type="InterPro" id="IPR000242">
    <property type="entry name" value="PTP_cat"/>
</dbReference>
<dbReference type="AlphaFoldDB" id="A0AAD3QYE9"/>
<evidence type="ECO:0000313" key="12">
    <source>
        <dbReference type="Proteomes" id="UP001279410"/>
    </source>
</evidence>
<dbReference type="GO" id="GO:0005886">
    <property type="term" value="C:plasma membrane"/>
    <property type="evidence" value="ECO:0007669"/>
    <property type="project" value="TreeGrafter"/>
</dbReference>
<evidence type="ECO:0000256" key="2">
    <source>
        <dbReference type="ARBA" id="ARBA00022553"/>
    </source>
</evidence>
<keyword evidence="12" id="KW-1185">Reference proteome</keyword>
<dbReference type="EC" id="3.1.3.48" evidence="1"/>
<dbReference type="Pfam" id="PF00102">
    <property type="entry name" value="Y_phosphatase"/>
    <property type="match status" value="1"/>
</dbReference>
<dbReference type="InterPro" id="IPR003595">
    <property type="entry name" value="Tyr_Pase_cat"/>
</dbReference>
<feature type="binding site" evidence="6">
    <location>
        <begin position="711"/>
        <end position="717"/>
    </location>
    <ligand>
        <name>substrate</name>
    </ligand>
</feature>
<feature type="compositionally biased region" description="Polar residues" evidence="7">
    <location>
        <begin position="18"/>
        <end position="33"/>
    </location>
</feature>
<reference evidence="11" key="1">
    <citation type="submission" date="2022-08" db="EMBL/GenBank/DDBJ databases">
        <title>Genome sequencing of akame (Lates japonicus).</title>
        <authorList>
            <person name="Hashiguchi Y."/>
            <person name="Takahashi H."/>
        </authorList>
    </citation>
    <scope>NUCLEOTIDE SEQUENCE</scope>
    <source>
        <strain evidence="11">Kochi</strain>
    </source>
</reference>
<feature type="transmembrane region" description="Helical" evidence="8">
    <location>
        <begin position="313"/>
        <end position="336"/>
    </location>
</feature>
<keyword evidence="11" id="KW-0675">Receptor</keyword>
<keyword evidence="8" id="KW-1133">Transmembrane helix</keyword>
<dbReference type="PANTHER" id="PTHR46198:SF2">
    <property type="entry name" value="RECEPTOR-TYPE TYROSINE-PROTEIN PHOSPHATASE R"/>
    <property type="match status" value="1"/>
</dbReference>
<dbReference type="PROSITE" id="PS50056">
    <property type="entry name" value="TYR_PHOSPHATASE_2"/>
    <property type="match status" value="1"/>
</dbReference>
<dbReference type="GO" id="GO:0030054">
    <property type="term" value="C:cell junction"/>
    <property type="evidence" value="ECO:0007669"/>
    <property type="project" value="TreeGrafter"/>
</dbReference>
<dbReference type="GO" id="GO:0007165">
    <property type="term" value="P:signal transduction"/>
    <property type="evidence" value="ECO:0007669"/>
    <property type="project" value="TreeGrafter"/>
</dbReference>
<feature type="compositionally biased region" description="Polar residues" evidence="7">
    <location>
        <begin position="365"/>
        <end position="376"/>
    </location>
</feature>
<keyword evidence="3" id="KW-0378">Hydrolase</keyword>
<dbReference type="GO" id="GO:0019901">
    <property type="term" value="F:protein kinase binding"/>
    <property type="evidence" value="ECO:0007669"/>
    <property type="project" value="TreeGrafter"/>
</dbReference>
<dbReference type="SUPFAM" id="SSF52799">
    <property type="entry name" value="(Phosphotyrosine protein) phosphatases II"/>
    <property type="match status" value="1"/>
</dbReference>
<feature type="domain" description="Tyrosine specific protein phosphatases" evidence="10">
    <location>
        <begin position="688"/>
        <end position="761"/>
    </location>
</feature>
<evidence type="ECO:0000256" key="5">
    <source>
        <dbReference type="PIRSR" id="PIRSR608356-50"/>
    </source>
</evidence>
<evidence type="ECO:0000256" key="8">
    <source>
        <dbReference type="SAM" id="Phobius"/>
    </source>
</evidence>
<feature type="region of interest" description="Disordered" evidence="7">
    <location>
        <begin position="1"/>
        <end position="39"/>
    </location>
</feature>
<protein>
    <recommendedName>
        <fullName evidence="1">protein-tyrosine-phosphatase</fullName>
        <ecNumber evidence="1">3.1.3.48</ecNumber>
    </recommendedName>
</protein>
<evidence type="ECO:0000259" key="10">
    <source>
        <dbReference type="PROSITE" id="PS50056"/>
    </source>
</evidence>
<keyword evidence="4" id="KW-0904">Protein phosphatase</keyword>
<feature type="region of interest" description="Disordered" evidence="7">
    <location>
        <begin position="352"/>
        <end position="376"/>
    </location>
</feature>
<dbReference type="PROSITE" id="PS00383">
    <property type="entry name" value="TYR_PHOSPHATASE_1"/>
    <property type="match status" value="1"/>
</dbReference>
<dbReference type="InterPro" id="IPR029021">
    <property type="entry name" value="Prot-tyrosine_phosphatase-like"/>
</dbReference>
<evidence type="ECO:0000313" key="11">
    <source>
        <dbReference type="EMBL" id="GLD48180.1"/>
    </source>
</evidence>
<dbReference type="Pfam" id="PF26155">
    <property type="entry name" value="PTPRR_N"/>
    <property type="match status" value="1"/>
</dbReference>
<feature type="region of interest" description="Disordered" evidence="7">
    <location>
        <begin position="112"/>
        <end position="159"/>
    </location>
</feature>
<keyword evidence="8" id="KW-0472">Membrane</keyword>
<dbReference type="PRINTS" id="PR00700">
    <property type="entry name" value="PRTYPHPHTASE"/>
</dbReference>
<evidence type="ECO:0000256" key="7">
    <source>
        <dbReference type="SAM" id="MobiDB-lite"/>
    </source>
</evidence>
<proteinExistence type="predicted"/>
<dbReference type="InterPro" id="IPR016130">
    <property type="entry name" value="Tyr_Pase_AS"/>
</dbReference>
<feature type="compositionally biased region" description="Basic residues" evidence="7">
    <location>
        <begin position="143"/>
        <end position="154"/>
    </location>
</feature>
<feature type="active site" description="Phosphocysteine intermediate" evidence="5">
    <location>
        <position position="711"/>
    </location>
</feature>
<evidence type="ECO:0000256" key="1">
    <source>
        <dbReference type="ARBA" id="ARBA00013064"/>
    </source>
</evidence>
<gene>
    <name evidence="11" type="ORF">AKAME5_000219800</name>
</gene>
<dbReference type="SMART" id="SM00404">
    <property type="entry name" value="PTPc_motif"/>
    <property type="match status" value="1"/>
</dbReference>
<evidence type="ECO:0000256" key="6">
    <source>
        <dbReference type="PIRSR" id="PIRSR608356-51"/>
    </source>
</evidence>
<keyword evidence="8" id="KW-0812">Transmembrane</keyword>
<dbReference type="EMBL" id="BRZM01000005">
    <property type="protein sequence ID" value="GLD48180.1"/>
    <property type="molecule type" value="Genomic_DNA"/>
</dbReference>
<dbReference type="PROSITE" id="PS50055">
    <property type="entry name" value="TYR_PHOSPHATASE_PTP"/>
    <property type="match status" value="1"/>
</dbReference>
<dbReference type="Proteomes" id="UP001279410">
    <property type="component" value="Unassembled WGS sequence"/>
</dbReference>
<dbReference type="PRINTS" id="PR01778">
    <property type="entry name" value="KIMPTPASE"/>
</dbReference>
<evidence type="ECO:0000256" key="4">
    <source>
        <dbReference type="ARBA" id="ARBA00022912"/>
    </source>
</evidence>
<dbReference type="SMART" id="SM00194">
    <property type="entry name" value="PTPc"/>
    <property type="match status" value="1"/>
</dbReference>
<feature type="compositionally biased region" description="Low complexity" evidence="7">
    <location>
        <begin position="55"/>
        <end position="64"/>
    </location>
</feature>
<accession>A0AAD3QYE9</accession>
<dbReference type="InterPro" id="IPR008356">
    <property type="entry name" value="Tyr_Pase_KIM-con"/>
</dbReference>
<organism evidence="11 12">
    <name type="scientific">Lates japonicus</name>
    <name type="common">Japanese lates</name>
    <dbReference type="NCBI Taxonomy" id="270547"/>
    <lineage>
        <taxon>Eukaryota</taxon>
        <taxon>Metazoa</taxon>
        <taxon>Chordata</taxon>
        <taxon>Craniata</taxon>
        <taxon>Vertebrata</taxon>
        <taxon>Euteleostomi</taxon>
        <taxon>Actinopterygii</taxon>
        <taxon>Neopterygii</taxon>
        <taxon>Teleostei</taxon>
        <taxon>Neoteleostei</taxon>
        <taxon>Acanthomorphata</taxon>
        <taxon>Carangaria</taxon>
        <taxon>Carangaria incertae sedis</taxon>
        <taxon>Centropomidae</taxon>
        <taxon>Lates</taxon>
    </lineage>
</organism>
<dbReference type="GO" id="GO:0004725">
    <property type="term" value="F:protein tyrosine phosphatase activity"/>
    <property type="evidence" value="ECO:0007669"/>
    <property type="project" value="UniProtKB-EC"/>
</dbReference>
<dbReference type="FunFam" id="3.90.190.10:FF:000020">
    <property type="entry name" value="Tyrosine-protein phosphatase non-receptor type 5"/>
    <property type="match status" value="1"/>
</dbReference>